<evidence type="ECO:0000313" key="1">
    <source>
        <dbReference type="EMBL" id="KHG17116.1"/>
    </source>
</evidence>
<dbReference type="EMBL" id="KN407549">
    <property type="protein sequence ID" value="KHG17116.1"/>
    <property type="molecule type" value="Genomic_DNA"/>
</dbReference>
<dbReference type="Proteomes" id="UP000032142">
    <property type="component" value="Unassembled WGS sequence"/>
</dbReference>
<keyword evidence="2" id="KW-1185">Reference proteome</keyword>
<dbReference type="AlphaFoldDB" id="A0A0B0P178"/>
<protein>
    <submittedName>
        <fullName evidence="1">Uncharacterized protein</fullName>
    </submittedName>
</protein>
<sequence length="32" mass="4068">MQWSRLKLQLQWSRQRIANLISLKMQWNRLKL</sequence>
<gene>
    <name evidence="1" type="ORF">F383_23847</name>
</gene>
<name>A0A0B0P178_GOSAR</name>
<organism evidence="1 2">
    <name type="scientific">Gossypium arboreum</name>
    <name type="common">Tree cotton</name>
    <name type="synonym">Gossypium nanking</name>
    <dbReference type="NCBI Taxonomy" id="29729"/>
    <lineage>
        <taxon>Eukaryota</taxon>
        <taxon>Viridiplantae</taxon>
        <taxon>Streptophyta</taxon>
        <taxon>Embryophyta</taxon>
        <taxon>Tracheophyta</taxon>
        <taxon>Spermatophyta</taxon>
        <taxon>Magnoliopsida</taxon>
        <taxon>eudicotyledons</taxon>
        <taxon>Gunneridae</taxon>
        <taxon>Pentapetalae</taxon>
        <taxon>rosids</taxon>
        <taxon>malvids</taxon>
        <taxon>Malvales</taxon>
        <taxon>Malvaceae</taxon>
        <taxon>Malvoideae</taxon>
        <taxon>Gossypium</taxon>
    </lineage>
</organism>
<evidence type="ECO:0000313" key="2">
    <source>
        <dbReference type="Proteomes" id="UP000032142"/>
    </source>
</evidence>
<accession>A0A0B0P178</accession>
<proteinExistence type="predicted"/>
<reference evidence="2" key="1">
    <citation type="submission" date="2014-09" db="EMBL/GenBank/DDBJ databases">
        <authorList>
            <person name="Mudge J."/>
            <person name="Ramaraj T."/>
            <person name="Lindquist I.E."/>
            <person name="Bharti A.K."/>
            <person name="Sundararajan A."/>
            <person name="Cameron C.T."/>
            <person name="Woodward J.E."/>
            <person name="May G.D."/>
            <person name="Brubaker C."/>
            <person name="Broadhvest J."/>
            <person name="Wilkins T.A."/>
        </authorList>
    </citation>
    <scope>NUCLEOTIDE SEQUENCE</scope>
    <source>
        <strain evidence="2">cv. AKA8401</strain>
    </source>
</reference>